<feature type="compositionally biased region" description="Low complexity" evidence="1">
    <location>
        <begin position="1176"/>
        <end position="1196"/>
    </location>
</feature>
<feature type="region of interest" description="Disordered" evidence="1">
    <location>
        <begin position="965"/>
        <end position="984"/>
    </location>
</feature>
<feature type="domain" description="DUF7623" evidence="2">
    <location>
        <begin position="755"/>
        <end position="811"/>
    </location>
</feature>
<reference evidence="3 4" key="1">
    <citation type="journal article" date="2021" name="MBio">
        <title>A New Model Trypanosomatid, Novymonas esmeraldas: Genomic Perception of Its 'Candidatus Pandoraea novymonadis' Endosymbiont.</title>
        <authorList>
            <person name="Zakharova A."/>
            <person name="Saura A."/>
            <person name="Butenko A."/>
            <person name="Podesvova L."/>
            <person name="Warmusova S."/>
            <person name="Kostygov A.Y."/>
            <person name="Nenarokova A."/>
            <person name="Lukes J."/>
            <person name="Opperdoes F.R."/>
            <person name="Yurchenko V."/>
        </authorList>
    </citation>
    <scope>NUCLEOTIDE SEQUENCE [LARGE SCALE GENOMIC DNA]</scope>
    <source>
        <strain evidence="3 4">E262AT.01</strain>
    </source>
</reference>
<evidence type="ECO:0000313" key="4">
    <source>
        <dbReference type="Proteomes" id="UP001430356"/>
    </source>
</evidence>
<feature type="compositionally biased region" description="Pro residues" evidence="1">
    <location>
        <begin position="1797"/>
        <end position="1807"/>
    </location>
</feature>
<feature type="compositionally biased region" description="Low complexity" evidence="1">
    <location>
        <begin position="1009"/>
        <end position="1020"/>
    </location>
</feature>
<name>A0AAW0EZU1_9TRYP</name>
<protein>
    <submittedName>
        <fullName evidence="3">Tb-292 membrane associated protein-like protein</fullName>
    </submittedName>
</protein>
<dbReference type="PANTHER" id="PTHR48125">
    <property type="entry name" value="LP07818P1"/>
    <property type="match status" value="1"/>
</dbReference>
<feature type="domain" description="DUF7623" evidence="2">
    <location>
        <begin position="428"/>
        <end position="482"/>
    </location>
</feature>
<keyword evidence="4" id="KW-1185">Reference proteome</keyword>
<feature type="compositionally biased region" description="Basic and acidic residues" evidence="1">
    <location>
        <begin position="1400"/>
        <end position="1412"/>
    </location>
</feature>
<feature type="compositionally biased region" description="Basic residues" evidence="1">
    <location>
        <begin position="1206"/>
        <end position="1220"/>
    </location>
</feature>
<feature type="compositionally biased region" description="Low complexity" evidence="1">
    <location>
        <begin position="2113"/>
        <end position="2127"/>
    </location>
</feature>
<feature type="compositionally biased region" description="Low complexity" evidence="1">
    <location>
        <begin position="1324"/>
        <end position="1338"/>
    </location>
</feature>
<feature type="region of interest" description="Disordered" evidence="1">
    <location>
        <begin position="1792"/>
        <end position="1815"/>
    </location>
</feature>
<sequence>MDEDDAVRARHPNLRHSDVLLVPLRDVGTEMDRKLQRLARRRLRLKGCLRVDMAAVEMVESELQDRVVELAGRVAAADMKGRRHFLPRQRRSAGIVFAALHIPEDEEVVEWRLDVMENPACNAEDEAVAKKAMRRRGNALLDAFIGAEANIAGELHRLRRAFPNCVRDVNPSIESDDYLATLRGTFADWVAFMSEDDPALVQVQEEMRARSVALIGDDRCVADALNQYCVAEAELRLARAHRKPTAQVARLRGATDVAQYTHRIWSRRQARRHITAPLFDFPEDDADFMDDDGGAAAAESWAEEDTYAAHARAAHAAAGKDAYFLYLQRQKAVLTAAGHRSGVRCIAELLRRRLRQLTGDAARLQRSRQRRDNAVLRRYPFLQTRYMLSVPLPELRLDEDVEFMRLAEERERLLQPPSDLRARYPFLPAVINGVPIEELGLETDAVFMRLASQREDLIGPLRAKLRSVKEREEAMRVRMSERVAAYVAAENHMRDVYPFLDVKELPVSLQRLHLSRDAHFQRIFGEYVKLRKPSLSDDASLNSTTLHHAAGGQRSRVSSVTSTGSVATPRPHAKTVTQRRLEKQMREWVMRRAEEEAEWEFADMMDLESLADRFPFLPVEPLPGIHLGELAAFADVAFSSMAAELEVVRKKVAPPAEVAAAEQALLARVMELAEAKHTQTELCRQRHPRLPRRVAGVLMCDIDIPVCSEEVVESPDEALMDACFEAAEQVKARRVCDVGEDEAVRCRHPFLEMNDVHGVPLRQLPLSDDSIFLSYLRKWRKVLSAETIDREKLRIYEDLLRECAEEQALRVIDVTAAMAHRLEELQVADAVPASKVPLLDLHNTLVKARDLLVAEHKSGAVPPATADDRELLVSIVNGYAAASEDMMQEFTALRRRFPWSVRDVNPALRHDATFLQLEEQRQLLLASFSQMEMMESLETEERKRSVELIDDDAYVRDAETACAPSAQKPLRRLSGEEQTKRWKHQLRLRHRQRRTISFSDIPADAAETADGANAGVGSRAVKSRKSRERKKRSMSWTKLDVDVVPDNVFAEIKEDEFHTSLPASIGPSDTLAVPGVALPLPLPSERGYGHPLQQQQQQQQQQQRSQSQQSRRQRSHSGGRPRLGSVTAESIPDNDAYAMLDDGTLVPVSSLTPATPGAAVGESSYASSAVGPLPGATPTPSADTTLASSSDAAGLSPRPGAADAKKGKKRVLKKRLRARRTSTASVDAIPDETPGEVVEHDLDEIGSDVYRHVSTPAAAAAAAAAAARSDASDASARGPSRQATAGRQRIPQPPVQPPRKTLARQLPTRPRLVARSSTTGAALVPPRSTSRSASVSRAQPEPPVVRTQSRKRGPSRTATRMQPVLGEAPEVTVGMLREQEGDQPQQAPRDTTAAAMSTARRPELDQQHKSQPESRTASAARSKSRRRISRPASAQRCRISISQLEEEEVREIHTSVAEQRLETPAERRRRGSSIAPSDASHTTTTNAGAAATAAKELGRRSRKTSVAARGAATPTSARHPGYSVDPVLPEDGPEAAELAVEEAVVQRVLREARPTMARAVSQEEVEAGAEPMSYVFELHDLTRHAASGTVRTALLTARLRELEALLRAWVVQRSTTPAEPRAATSAKIQSVRQSRRLHQAISRDPVENPRQLPLRWARLTTAELDEDTGLRQLMDSAASQQRVAGYLAAWSARKQAANEALFAKFPFLPTLPCGYALTEIGFTNDPEFQRYARGGAHQESVHVQQQMHDLVERLARAKAAAAEGRRATRYVDRVRATVETTRDAAGPLLKTAAAAPASPPPPPPPPTSGGGGGDLTRLVKEAQALMEPPEDQQLLDAILAARVKRANRFLDTRQRLTFITQSTQEAERLIKRMMVRMKRERTSDIPLGMEDVETLRFFFDGVDVDHFGVLDRSDTVEFILLTLGEARRMSRAEVERLLFEDTPRGAVLPTLVDFSDFSKFYKSVALQELVKQDSSFDQQNIATAAAAAAASTASQPRRPEPPSTASPHTGGAGRRGRLHTVSAGVLPERRPLAATSPAASNDGSGGGRAAAAAAALSTTSARTPRGMEPRRPSSEPRSHHPETGGGGSAPHSHHQRHASAFTPPTYTRDRAQTADVDAAAAASTGDRWFVNGRPAPSPSQPEP</sequence>
<proteinExistence type="predicted"/>
<feature type="compositionally biased region" description="Low complexity" evidence="1">
    <location>
        <begin position="1093"/>
        <end position="1110"/>
    </location>
</feature>
<feature type="compositionally biased region" description="Low complexity" evidence="1">
    <location>
        <begin position="2049"/>
        <end position="2061"/>
    </location>
</feature>
<feature type="region of interest" description="Disordered" evidence="1">
    <location>
        <begin position="546"/>
        <end position="572"/>
    </location>
</feature>
<feature type="compositionally biased region" description="Low complexity" evidence="1">
    <location>
        <begin position="1482"/>
        <end position="1494"/>
    </location>
</feature>
<evidence type="ECO:0000259" key="2">
    <source>
        <dbReference type="Pfam" id="PF24610"/>
    </source>
</evidence>
<gene>
    <name evidence="3" type="ORF">NESM_000820300</name>
</gene>
<feature type="compositionally biased region" description="Low complexity" evidence="1">
    <location>
        <begin position="551"/>
        <end position="566"/>
    </location>
</feature>
<feature type="region of interest" description="Disordered" evidence="1">
    <location>
        <begin position="1076"/>
        <end position="1128"/>
    </location>
</feature>
<feature type="compositionally biased region" description="Basic residues" evidence="1">
    <location>
        <begin position="1021"/>
        <end position="1033"/>
    </location>
</feature>
<accession>A0AAW0EZU1</accession>
<dbReference type="Pfam" id="PF24610">
    <property type="entry name" value="DUF7623"/>
    <property type="match status" value="2"/>
</dbReference>
<feature type="compositionally biased region" description="Basic and acidic residues" evidence="1">
    <location>
        <begin position="2065"/>
        <end position="2082"/>
    </location>
</feature>
<feature type="region of interest" description="Disordered" evidence="1">
    <location>
        <begin position="1987"/>
        <end position="2143"/>
    </location>
</feature>
<dbReference type="PANTHER" id="PTHR48125:SF10">
    <property type="entry name" value="OS12G0136300 PROTEIN"/>
    <property type="match status" value="1"/>
</dbReference>
<feature type="region of interest" description="Disordered" evidence="1">
    <location>
        <begin position="1009"/>
        <end position="1034"/>
    </location>
</feature>
<organism evidence="3 4">
    <name type="scientific">Novymonas esmeraldas</name>
    <dbReference type="NCBI Taxonomy" id="1808958"/>
    <lineage>
        <taxon>Eukaryota</taxon>
        <taxon>Discoba</taxon>
        <taxon>Euglenozoa</taxon>
        <taxon>Kinetoplastea</taxon>
        <taxon>Metakinetoplastina</taxon>
        <taxon>Trypanosomatida</taxon>
        <taxon>Trypanosomatidae</taxon>
        <taxon>Novymonas</taxon>
    </lineage>
</organism>
<dbReference type="EMBL" id="JAECZO010000159">
    <property type="protein sequence ID" value="KAK7198575.1"/>
    <property type="molecule type" value="Genomic_DNA"/>
</dbReference>
<feature type="region of interest" description="Disordered" evidence="1">
    <location>
        <begin position="1270"/>
        <end position="1530"/>
    </location>
</feature>
<dbReference type="Proteomes" id="UP001430356">
    <property type="component" value="Unassembled WGS sequence"/>
</dbReference>
<dbReference type="InterPro" id="IPR056040">
    <property type="entry name" value="DUF7623"/>
</dbReference>
<evidence type="ECO:0000256" key="1">
    <source>
        <dbReference type="SAM" id="MobiDB-lite"/>
    </source>
</evidence>
<feature type="region of interest" description="Disordered" evidence="1">
    <location>
        <begin position="1157"/>
        <end position="1237"/>
    </location>
</feature>
<comment type="caution">
    <text evidence="3">The sequence shown here is derived from an EMBL/GenBank/DDBJ whole genome shotgun (WGS) entry which is preliminary data.</text>
</comment>
<evidence type="ECO:0000313" key="3">
    <source>
        <dbReference type="EMBL" id="KAK7198575.1"/>
    </source>
</evidence>